<evidence type="ECO:0000256" key="1">
    <source>
        <dbReference type="ARBA" id="ARBA00010088"/>
    </source>
</evidence>
<keyword evidence="5" id="KW-1185">Reference proteome</keyword>
<accession>A0A0C3ACS5</accession>
<name>A0A0C3ACS5_SERVB</name>
<dbReference type="InterPro" id="IPR029058">
    <property type="entry name" value="AB_hydrolase_fold"/>
</dbReference>
<dbReference type="GO" id="GO:0016787">
    <property type="term" value="F:hydrolase activity"/>
    <property type="evidence" value="ECO:0007669"/>
    <property type="project" value="UniProtKB-KW"/>
</dbReference>
<reference evidence="5" key="2">
    <citation type="submission" date="2015-01" db="EMBL/GenBank/DDBJ databases">
        <title>Evolutionary Origins and Diversification of the Mycorrhizal Mutualists.</title>
        <authorList>
            <consortium name="DOE Joint Genome Institute"/>
            <consortium name="Mycorrhizal Genomics Consortium"/>
            <person name="Kohler A."/>
            <person name="Kuo A."/>
            <person name="Nagy L.G."/>
            <person name="Floudas D."/>
            <person name="Copeland A."/>
            <person name="Barry K.W."/>
            <person name="Cichocki N."/>
            <person name="Veneault-Fourrey C."/>
            <person name="LaButti K."/>
            <person name="Lindquist E.A."/>
            <person name="Lipzen A."/>
            <person name="Lundell T."/>
            <person name="Morin E."/>
            <person name="Murat C."/>
            <person name="Riley R."/>
            <person name="Ohm R."/>
            <person name="Sun H."/>
            <person name="Tunlid A."/>
            <person name="Henrissat B."/>
            <person name="Grigoriev I.V."/>
            <person name="Hibbett D.S."/>
            <person name="Martin F."/>
        </authorList>
    </citation>
    <scope>NUCLEOTIDE SEQUENCE [LARGE SCALE GENOMIC DNA]</scope>
    <source>
        <strain evidence="5">MAFF 305830</strain>
    </source>
</reference>
<dbReference type="Proteomes" id="UP000054097">
    <property type="component" value="Unassembled WGS sequence"/>
</dbReference>
<evidence type="ECO:0000256" key="2">
    <source>
        <dbReference type="ARBA" id="ARBA00022801"/>
    </source>
</evidence>
<proteinExistence type="inferred from homology"/>
<evidence type="ECO:0000256" key="3">
    <source>
        <dbReference type="SAM" id="SignalP"/>
    </source>
</evidence>
<protein>
    <submittedName>
        <fullName evidence="4">Uncharacterized protein</fullName>
    </submittedName>
</protein>
<dbReference type="STRING" id="933852.A0A0C3ACS5"/>
<evidence type="ECO:0000313" key="5">
    <source>
        <dbReference type="Proteomes" id="UP000054097"/>
    </source>
</evidence>
<comment type="similarity">
    <text evidence="1">Belongs to the peptidase S33 family.</text>
</comment>
<feature type="signal peptide" evidence="3">
    <location>
        <begin position="1"/>
        <end position="17"/>
    </location>
</feature>
<dbReference type="SUPFAM" id="SSF53474">
    <property type="entry name" value="alpha/beta-Hydrolases"/>
    <property type="match status" value="1"/>
</dbReference>
<feature type="chain" id="PRO_5002160778" evidence="3">
    <location>
        <begin position="18"/>
        <end position="503"/>
    </location>
</feature>
<dbReference type="PANTHER" id="PTHR43248:SF25">
    <property type="entry name" value="AB HYDROLASE-1 DOMAIN-CONTAINING PROTEIN-RELATED"/>
    <property type="match status" value="1"/>
</dbReference>
<dbReference type="InterPro" id="IPR051601">
    <property type="entry name" value="Serine_prot/Carboxylest_S33"/>
</dbReference>
<sequence length="503" mass="54836">MILAGSVSRLFSGLLLAAICTSLDKTMLASAASSYEASRPTDTLTWGPCENFSAPLECSKFKVPLDYAHPYLGTTTLALIRLPAKTSPRKGYMFYNPGGPGGPGVDMDVLGWDPRGIGASGPYVTFFETEQEYNDFWRQTRGAGKIESRGNLTQPSDISFFRSQASFFEDFSNQFHSRFRAKIGNNLKYIGTCATVRDLVGMVDAIYGQGADVNFYGYSYGALIAAYLTQMFPQRVGKVIADGVLDAYTWARTPIIEEFPIDLIDAEGSLRAWSAGCASSANCTLGAIGNHTTDGVMSVIDGIINKAYAAYDGSTISAIELIPDRNNFAYTPSWSFQLVASTLSAFIRSMYTWSFLDHFLSETYAFQNNAMAPSRKRSKSGISVPILGPASPPWGIPGPWAQTNGPWSHSTLKDLSPHFASIMNSRWLCPLWTMRAVERLADIRSIPNDLSVKPKNVVLVIGNSLDLATPWASAQTLASKKRLGNKARLIKLNAIGHTSGEFT</sequence>
<keyword evidence="3" id="KW-0732">Signal</keyword>
<reference evidence="4 5" key="1">
    <citation type="submission" date="2014-04" db="EMBL/GenBank/DDBJ databases">
        <authorList>
            <consortium name="DOE Joint Genome Institute"/>
            <person name="Kuo A."/>
            <person name="Zuccaro A."/>
            <person name="Kohler A."/>
            <person name="Nagy L.G."/>
            <person name="Floudas D."/>
            <person name="Copeland A."/>
            <person name="Barry K.W."/>
            <person name="Cichocki N."/>
            <person name="Veneault-Fourrey C."/>
            <person name="LaButti K."/>
            <person name="Lindquist E.A."/>
            <person name="Lipzen A."/>
            <person name="Lundell T."/>
            <person name="Morin E."/>
            <person name="Murat C."/>
            <person name="Sun H."/>
            <person name="Tunlid A."/>
            <person name="Henrissat B."/>
            <person name="Grigoriev I.V."/>
            <person name="Hibbett D.S."/>
            <person name="Martin F."/>
            <person name="Nordberg H.P."/>
            <person name="Cantor M.N."/>
            <person name="Hua S.X."/>
        </authorList>
    </citation>
    <scope>NUCLEOTIDE SEQUENCE [LARGE SCALE GENOMIC DNA]</scope>
    <source>
        <strain evidence="4 5">MAFF 305830</strain>
    </source>
</reference>
<gene>
    <name evidence="4" type="ORF">M408DRAFT_28686</name>
</gene>
<dbReference type="PANTHER" id="PTHR43248">
    <property type="entry name" value="2-SUCCINYL-6-HYDROXY-2,4-CYCLOHEXADIENE-1-CARBOXYLATE SYNTHASE"/>
    <property type="match status" value="1"/>
</dbReference>
<dbReference type="AlphaFoldDB" id="A0A0C3ACS5"/>
<organism evidence="4 5">
    <name type="scientific">Serendipita vermifera MAFF 305830</name>
    <dbReference type="NCBI Taxonomy" id="933852"/>
    <lineage>
        <taxon>Eukaryota</taxon>
        <taxon>Fungi</taxon>
        <taxon>Dikarya</taxon>
        <taxon>Basidiomycota</taxon>
        <taxon>Agaricomycotina</taxon>
        <taxon>Agaricomycetes</taxon>
        <taxon>Sebacinales</taxon>
        <taxon>Serendipitaceae</taxon>
        <taxon>Serendipita</taxon>
    </lineage>
</organism>
<evidence type="ECO:0000313" key="4">
    <source>
        <dbReference type="EMBL" id="KIM22455.1"/>
    </source>
</evidence>
<keyword evidence="2" id="KW-0378">Hydrolase</keyword>
<dbReference type="HOGENOM" id="CLU_013364_5_1_1"/>
<dbReference type="Gene3D" id="3.40.50.1820">
    <property type="entry name" value="alpha/beta hydrolase"/>
    <property type="match status" value="1"/>
</dbReference>
<dbReference type="OrthoDB" id="425534at2759"/>
<dbReference type="EMBL" id="KN824355">
    <property type="protein sequence ID" value="KIM22455.1"/>
    <property type="molecule type" value="Genomic_DNA"/>
</dbReference>